<proteinExistence type="predicted"/>
<keyword evidence="2" id="KW-1185">Reference proteome</keyword>
<name>A0AAV6TJA9_9ARAC</name>
<accession>A0AAV6TJA9</accession>
<organism evidence="1 2">
    <name type="scientific">Oedothorax gibbosus</name>
    <dbReference type="NCBI Taxonomy" id="931172"/>
    <lineage>
        <taxon>Eukaryota</taxon>
        <taxon>Metazoa</taxon>
        <taxon>Ecdysozoa</taxon>
        <taxon>Arthropoda</taxon>
        <taxon>Chelicerata</taxon>
        <taxon>Arachnida</taxon>
        <taxon>Araneae</taxon>
        <taxon>Araneomorphae</taxon>
        <taxon>Entelegynae</taxon>
        <taxon>Araneoidea</taxon>
        <taxon>Linyphiidae</taxon>
        <taxon>Erigoninae</taxon>
        <taxon>Oedothorax</taxon>
    </lineage>
</organism>
<dbReference type="AlphaFoldDB" id="A0AAV6TJA9"/>
<gene>
    <name evidence="1" type="ORF">JTE90_007602</name>
</gene>
<protein>
    <submittedName>
        <fullName evidence="1">Uncharacterized protein</fullName>
    </submittedName>
</protein>
<reference evidence="1 2" key="1">
    <citation type="journal article" date="2022" name="Nat. Ecol. Evol.">
        <title>A masculinizing supergene underlies an exaggerated male reproductive morph in a spider.</title>
        <authorList>
            <person name="Hendrickx F."/>
            <person name="De Corte Z."/>
            <person name="Sonet G."/>
            <person name="Van Belleghem S.M."/>
            <person name="Kostlbacher S."/>
            <person name="Vangestel C."/>
        </authorList>
    </citation>
    <scope>NUCLEOTIDE SEQUENCE [LARGE SCALE GENOMIC DNA]</scope>
    <source>
        <strain evidence="1">W744_W776</strain>
    </source>
</reference>
<dbReference type="Proteomes" id="UP000827092">
    <property type="component" value="Unassembled WGS sequence"/>
</dbReference>
<dbReference type="EMBL" id="JAFNEN010003584">
    <property type="protein sequence ID" value="KAG8171763.1"/>
    <property type="molecule type" value="Genomic_DNA"/>
</dbReference>
<evidence type="ECO:0000313" key="1">
    <source>
        <dbReference type="EMBL" id="KAG8171763.1"/>
    </source>
</evidence>
<sequence length="208" mass="23067">MGTVTRHENYTISLGFSRANRGHRTPQRRVLLRDSVPISRTSRFQDTSSYKEKITLPRSSVDVSEFGCVYRTLSEGPISVSGLGIYNPIPFGRQRDKPSMCCAFRVRLVFGTDFSEPLGPTDPCSLLFNGTFPPASVLRLSLEYVLLPPRAATRWRLPAGSARHLQTHATATLLLTAAETCHGEGSARSGPVSPRWSVIHFSWLCFGR</sequence>
<evidence type="ECO:0000313" key="2">
    <source>
        <dbReference type="Proteomes" id="UP000827092"/>
    </source>
</evidence>
<comment type="caution">
    <text evidence="1">The sequence shown here is derived from an EMBL/GenBank/DDBJ whole genome shotgun (WGS) entry which is preliminary data.</text>
</comment>